<organism evidence="10 11">
    <name type="scientific">Fraserbacteria sp. (strain RBG_16_55_9)</name>
    <dbReference type="NCBI Taxonomy" id="1817864"/>
    <lineage>
        <taxon>Bacteria</taxon>
        <taxon>Candidatus Fraseribacteriota</taxon>
    </lineage>
</organism>
<dbReference type="PROSITE" id="PS00097">
    <property type="entry name" value="CARBAMOYLTRANSFERASE"/>
    <property type="match status" value="1"/>
</dbReference>
<dbReference type="Proteomes" id="UP000179157">
    <property type="component" value="Unassembled WGS sequence"/>
</dbReference>
<keyword evidence="4 7" id="KW-0665">Pyrimidine biosynthesis</keyword>
<feature type="binding site" evidence="7">
    <location>
        <position position="104"/>
    </location>
    <ligand>
        <name>carbamoyl phosphate</name>
        <dbReference type="ChEBI" id="CHEBI:58228"/>
    </ligand>
</feature>
<comment type="subunit">
    <text evidence="7">Heterododecamer (2C3:3R2) of six catalytic PyrB chains organized as two trimers (C3), and six regulatory PyrI chains organized as three dimers (R2).</text>
</comment>
<dbReference type="InterPro" id="IPR002082">
    <property type="entry name" value="Asp_carbamoyltransf"/>
</dbReference>
<comment type="caution">
    <text evidence="10">The sequence shown here is derived from an EMBL/GenBank/DDBJ whole genome shotgun (WGS) entry which is preliminary data.</text>
</comment>
<dbReference type="HAMAP" id="MF_00001">
    <property type="entry name" value="Asp_carb_tr"/>
    <property type="match status" value="1"/>
</dbReference>
<dbReference type="GO" id="GO:0006520">
    <property type="term" value="P:amino acid metabolic process"/>
    <property type="evidence" value="ECO:0007669"/>
    <property type="project" value="InterPro"/>
</dbReference>
<dbReference type="GO" id="GO:0044205">
    <property type="term" value="P:'de novo' UMP biosynthetic process"/>
    <property type="evidence" value="ECO:0007669"/>
    <property type="project" value="UniProtKB-UniRule"/>
</dbReference>
<feature type="binding site" evidence="7">
    <location>
        <position position="224"/>
    </location>
    <ligand>
        <name>L-aspartate</name>
        <dbReference type="ChEBI" id="CHEBI:29991"/>
    </ligand>
</feature>
<feature type="binding site" evidence="7">
    <location>
        <position position="135"/>
    </location>
    <ligand>
        <name>carbamoyl phosphate</name>
        <dbReference type="ChEBI" id="CHEBI:58228"/>
    </ligand>
</feature>
<dbReference type="STRING" id="1817864.A2Z21_02800"/>
<feature type="binding site" evidence="7">
    <location>
        <position position="263"/>
    </location>
    <ligand>
        <name>carbamoyl phosphate</name>
        <dbReference type="ChEBI" id="CHEBI:58228"/>
    </ligand>
</feature>
<dbReference type="PANTHER" id="PTHR45753">
    <property type="entry name" value="ORNITHINE CARBAMOYLTRANSFERASE, MITOCHONDRIAL"/>
    <property type="match status" value="1"/>
</dbReference>
<dbReference type="PRINTS" id="PR00101">
    <property type="entry name" value="ATCASE"/>
</dbReference>
<dbReference type="NCBIfam" id="NF002032">
    <property type="entry name" value="PRK00856.1"/>
    <property type="match status" value="1"/>
</dbReference>
<dbReference type="InterPro" id="IPR006132">
    <property type="entry name" value="Asp/Orn_carbamoyltranf_P-bd"/>
</dbReference>
<comment type="catalytic activity">
    <reaction evidence="6 7">
        <text>carbamoyl phosphate + L-aspartate = N-carbamoyl-L-aspartate + phosphate + H(+)</text>
        <dbReference type="Rhea" id="RHEA:20013"/>
        <dbReference type="ChEBI" id="CHEBI:15378"/>
        <dbReference type="ChEBI" id="CHEBI:29991"/>
        <dbReference type="ChEBI" id="CHEBI:32814"/>
        <dbReference type="ChEBI" id="CHEBI:43474"/>
        <dbReference type="ChEBI" id="CHEBI:58228"/>
        <dbReference type="EC" id="2.1.3.2"/>
    </reaction>
</comment>
<dbReference type="SUPFAM" id="SSF53671">
    <property type="entry name" value="Aspartate/ornithine carbamoyltransferase"/>
    <property type="match status" value="1"/>
</dbReference>
<name>A0A1F5V2P3_FRAXR</name>
<dbReference type="InterPro" id="IPR036901">
    <property type="entry name" value="Asp/Orn_carbamoylTrfase_sf"/>
</dbReference>
<dbReference type="FunFam" id="3.40.50.1370:FF:000001">
    <property type="entry name" value="Aspartate carbamoyltransferase"/>
    <property type="match status" value="1"/>
</dbReference>
<evidence type="ECO:0000256" key="2">
    <source>
        <dbReference type="ARBA" id="ARBA00008896"/>
    </source>
</evidence>
<evidence type="ECO:0000256" key="3">
    <source>
        <dbReference type="ARBA" id="ARBA00022679"/>
    </source>
</evidence>
<dbReference type="EMBL" id="MFGX01000007">
    <property type="protein sequence ID" value="OGF57665.1"/>
    <property type="molecule type" value="Genomic_DNA"/>
</dbReference>
<evidence type="ECO:0000256" key="5">
    <source>
        <dbReference type="ARBA" id="ARBA00043884"/>
    </source>
</evidence>
<dbReference type="PANTHER" id="PTHR45753:SF6">
    <property type="entry name" value="ASPARTATE CARBAMOYLTRANSFERASE"/>
    <property type="match status" value="1"/>
</dbReference>
<evidence type="ECO:0000313" key="11">
    <source>
        <dbReference type="Proteomes" id="UP000179157"/>
    </source>
</evidence>
<dbReference type="PRINTS" id="PR00100">
    <property type="entry name" value="AOTCASE"/>
</dbReference>
<dbReference type="AlphaFoldDB" id="A0A1F5V2P3"/>
<evidence type="ECO:0000256" key="6">
    <source>
        <dbReference type="ARBA" id="ARBA00048859"/>
    </source>
</evidence>
<protein>
    <recommendedName>
        <fullName evidence="7">Aspartate carbamoyltransferase</fullName>
        <ecNumber evidence="7">2.1.3.2</ecNumber>
    </recommendedName>
    <alternativeName>
        <fullName evidence="7">Aspartate transcarbamylase</fullName>
        <shortName evidence="7">ATCase</shortName>
    </alternativeName>
</protein>
<feature type="binding site" evidence="7">
    <location>
        <position position="132"/>
    </location>
    <ligand>
        <name>carbamoyl phosphate</name>
        <dbReference type="ChEBI" id="CHEBI:58228"/>
    </ligand>
</feature>
<evidence type="ECO:0000256" key="1">
    <source>
        <dbReference type="ARBA" id="ARBA00004852"/>
    </source>
</evidence>
<dbReference type="UniPathway" id="UPA00070">
    <property type="reaction ID" value="UER00116"/>
</dbReference>
<gene>
    <name evidence="7" type="primary">pyrB</name>
    <name evidence="10" type="ORF">A2Z21_02800</name>
</gene>
<reference evidence="10 11" key="1">
    <citation type="journal article" date="2016" name="Nat. Commun.">
        <title>Thousands of microbial genomes shed light on interconnected biogeochemical processes in an aquifer system.</title>
        <authorList>
            <person name="Anantharaman K."/>
            <person name="Brown C.T."/>
            <person name="Hug L.A."/>
            <person name="Sharon I."/>
            <person name="Castelle C.J."/>
            <person name="Probst A.J."/>
            <person name="Thomas B.C."/>
            <person name="Singh A."/>
            <person name="Wilkins M.J."/>
            <person name="Karaoz U."/>
            <person name="Brodie E.L."/>
            <person name="Williams K.H."/>
            <person name="Hubbard S.S."/>
            <person name="Banfield J.F."/>
        </authorList>
    </citation>
    <scope>NUCLEOTIDE SEQUENCE [LARGE SCALE GENOMIC DNA]</scope>
    <source>
        <strain evidence="11">RBG_16_55_9</strain>
    </source>
</reference>
<dbReference type="Pfam" id="PF00185">
    <property type="entry name" value="OTCace"/>
    <property type="match status" value="1"/>
</dbReference>
<feature type="binding site" evidence="7">
    <location>
        <position position="83"/>
    </location>
    <ligand>
        <name>L-aspartate</name>
        <dbReference type="ChEBI" id="CHEBI:29991"/>
    </ligand>
</feature>
<sequence>MTDQHWKNRDVISIHDFSREDIETVLHEAAGIVPNPDLLRGRVMASLFFEPSTRTQLSFASACERLVGQVIGFSSGEVSSKAKGETLADTIRMVEGYSDVIVVRHPLEGSARLAADTADIPVINAGDGANQHPTQTLLDLFTMEKFSGKIDGLSVGMVGDLRYGRTVHSLATALTRFKRIKLRLISPPTLRMPPSVLRELEGKIEYAEQEELDLTGLDVVYVTRIQKERFPDIEEYEKVKGTYVINAEVAQQLSPTAIILHPLPRVDEIHPEVDALPQAKYFEQAKAGIPVRMALLKLLLLGEDR</sequence>
<feature type="domain" description="Aspartate/ornithine carbamoyltransferase carbamoyl-P binding" evidence="9">
    <location>
        <begin position="9"/>
        <end position="144"/>
    </location>
</feature>
<evidence type="ECO:0000259" key="8">
    <source>
        <dbReference type="Pfam" id="PF00185"/>
    </source>
</evidence>
<dbReference type="EC" id="2.1.3.2" evidence="7"/>
<comment type="function">
    <text evidence="5 7">Catalyzes the condensation of carbamoyl phosphate and aspartate to form carbamoyl aspartate and inorganic phosphate, the committed step in the de novo pyrimidine nucleotide biosynthesis pathway.</text>
</comment>
<feature type="domain" description="Aspartate/ornithine carbamoyltransferase Asp/Orn-binding" evidence="8">
    <location>
        <begin position="151"/>
        <end position="298"/>
    </location>
</feature>
<comment type="pathway">
    <text evidence="1 7">Pyrimidine metabolism; UMP biosynthesis via de novo pathway; (S)-dihydroorotate from bicarbonate: step 2/3.</text>
</comment>
<proteinExistence type="inferred from homology"/>
<evidence type="ECO:0000313" key="10">
    <source>
        <dbReference type="EMBL" id="OGF57665.1"/>
    </source>
</evidence>
<evidence type="ECO:0000256" key="4">
    <source>
        <dbReference type="ARBA" id="ARBA00022975"/>
    </source>
</evidence>
<evidence type="ECO:0000259" key="9">
    <source>
        <dbReference type="Pfam" id="PF02729"/>
    </source>
</evidence>
<keyword evidence="3 7" id="KW-0808">Transferase</keyword>
<comment type="similarity">
    <text evidence="2 7">Belongs to the aspartate/ornithine carbamoyltransferase superfamily. ATCase family.</text>
</comment>
<dbReference type="Pfam" id="PF02729">
    <property type="entry name" value="OTCace_N"/>
    <property type="match status" value="1"/>
</dbReference>
<dbReference type="InterPro" id="IPR006131">
    <property type="entry name" value="Asp_carbamoyltransf_Asp/Orn-bd"/>
</dbReference>
<dbReference type="FunFam" id="3.40.50.1370:FF:000002">
    <property type="entry name" value="Aspartate carbamoyltransferase 2"/>
    <property type="match status" value="1"/>
</dbReference>
<dbReference type="NCBIfam" id="TIGR00670">
    <property type="entry name" value="asp_carb_tr"/>
    <property type="match status" value="1"/>
</dbReference>
<feature type="binding site" evidence="7">
    <location>
        <position position="264"/>
    </location>
    <ligand>
        <name>carbamoyl phosphate</name>
        <dbReference type="ChEBI" id="CHEBI:58228"/>
    </ligand>
</feature>
<dbReference type="Gene3D" id="3.40.50.1370">
    <property type="entry name" value="Aspartate/ornithine carbamoyltransferase"/>
    <property type="match status" value="2"/>
</dbReference>
<feature type="binding site" evidence="7">
    <location>
        <position position="54"/>
    </location>
    <ligand>
        <name>carbamoyl phosphate</name>
        <dbReference type="ChEBI" id="CHEBI:58228"/>
    </ligand>
</feature>
<accession>A0A1F5V2P3</accession>
<dbReference type="InterPro" id="IPR006130">
    <property type="entry name" value="Asp/Orn_carbamoylTrfase"/>
</dbReference>
<evidence type="ECO:0000256" key="7">
    <source>
        <dbReference type="HAMAP-Rule" id="MF_00001"/>
    </source>
</evidence>
<dbReference type="GO" id="GO:0006207">
    <property type="term" value="P:'de novo' pyrimidine nucleobase biosynthetic process"/>
    <property type="evidence" value="ECO:0007669"/>
    <property type="project" value="InterPro"/>
</dbReference>
<dbReference type="GO" id="GO:0004070">
    <property type="term" value="F:aspartate carbamoyltransferase activity"/>
    <property type="evidence" value="ECO:0007669"/>
    <property type="project" value="UniProtKB-UniRule"/>
</dbReference>
<feature type="binding site" evidence="7">
    <location>
        <position position="55"/>
    </location>
    <ligand>
        <name>carbamoyl phosphate</name>
        <dbReference type="ChEBI" id="CHEBI:58228"/>
    </ligand>
</feature>
<feature type="binding site" evidence="7">
    <location>
        <position position="165"/>
    </location>
    <ligand>
        <name>L-aspartate</name>
        <dbReference type="ChEBI" id="CHEBI:29991"/>
    </ligand>
</feature>
<dbReference type="GO" id="GO:0016597">
    <property type="term" value="F:amino acid binding"/>
    <property type="evidence" value="ECO:0007669"/>
    <property type="project" value="InterPro"/>
</dbReference>